<evidence type="ECO:0000313" key="2">
    <source>
        <dbReference type="Proteomes" id="UP000531251"/>
    </source>
</evidence>
<reference evidence="1 2" key="1">
    <citation type="submission" date="2020-03" db="EMBL/GenBank/DDBJ databases">
        <title>Genomic Encyclopedia of Type Strains, Phase IV (KMG-IV): sequencing the most valuable type-strain genomes for metagenomic binning, comparative biology and taxonomic classification.</title>
        <authorList>
            <person name="Goeker M."/>
        </authorList>
    </citation>
    <scope>NUCLEOTIDE SEQUENCE [LARGE SCALE GENOMIC DNA]</scope>
    <source>
        <strain evidence="1 2">DSM 7225</strain>
    </source>
</reference>
<dbReference type="EMBL" id="JAATJB010000023">
    <property type="protein sequence ID" value="NJB99892.1"/>
    <property type="molecule type" value="Genomic_DNA"/>
</dbReference>
<accession>A0A7X5Y2H4</accession>
<dbReference type="AlphaFoldDB" id="A0A7X5Y2H4"/>
<gene>
    <name evidence="1" type="ORF">GGR89_004238</name>
</gene>
<organism evidence="1 2">
    <name type="scientific">Sphingomonas trueperi</name>
    <dbReference type="NCBI Taxonomy" id="53317"/>
    <lineage>
        <taxon>Bacteria</taxon>
        <taxon>Pseudomonadati</taxon>
        <taxon>Pseudomonadota</taxon>
        <taxon>Alphaproteobacteria</taxon>
        <taxon>Sphingomonadales</taxon>
        <taxon>Sphingomonadaceae</taxon>
        <taxon>Sphingomonas</taxon>
    </lineage>
</organism>
<dbReference type="Proteomes" id="UP000531251">
    <property type="component" value="Unassembled WGS sequence"/>
</dbReference>
<dbReference type="RefSeq" id="WP_167713147.1">
    <property type="nucleotide sequence ID" value="NZ_BAAADY010000034.1"/>
</dbReference>
<name>A0A7X5Y2H4_9SPHN</name>
<evidence type="ECO:0000313" key="1">
    <source>
        <dbReference type="EMBL" id="NJB99892.1"/>
    </source>
</evidence>
<comment type="caution">
    <text evidence="1">The sequence shown here is derived from an EMBL/GenBank/DDBJ whole genome shotgun (WGS) entry which is preliminary data.</text>
</comment>
<protein>
    <submittedName>
        <fullName evidence="1">Uncharacterized protein</fullName>
    </submittedName>
</protein>
<keyword evidence="2" id="KW-1185">Reference proteome</keyword>
<proteinExistence type="predicted"/>
<sequence>MITAIYRPRTRDIRVMRDDGSHFDLSPAEAMRLSKALLEAIDVPTLVASLTAEAEPMTSGNYKLEITHPVVRDTQP</sequence>